<accession>A0A2T3A505</accession>
<organism evidence="2 3">
    <name type="scientific">Coniella lustricola</name>
    <dbReference type="NCBI Taxonomy" id="2025994"/>
    <lineage>
        <taxon>Eukaryota</taxon>
        <taxon>Fungi</taxon>
        <taxon>Dikarya</taxon>
        <taxon>Ascomycota</taxon>
        <taxon>Pezizomycotina</taxon>
        <taxon>Sordariomycetes</taxon>
        <taxon>Sordariomycetidae</taxon>
        <taxon>Diaporthales</taxon>
        <taxon>Schizoparmaceae</taxon>
        <taxon>Coniella</taxon>
    </lineage>
</organism>
<dbReference type="AlphaFoldDB" id="A0A2T3A505"/>
<name>A0A2T3A505_9PEZI</name>
<keyword evidence="3" id="KW-1185">Reference proteome</keyword>
<dbReference type="Proteomes" id="UP000241462">
    <property type="component" value="Unassembled WGS sequence"/>
</dbReference>
<feature type="compositionally biased region" description="Polar residues" evidence="1">
    <location>
        <begin position="36"/>
        <end position="49"/>
    </location>
</feature>
<evidence type="ECO:0000256" key="1">
    <source>
        <dbReference type="SAM" id="MobiDB-lite"/>
    </source>
</evidence>
<protein>
    <submittedName>
        <fullName evidence="2">Uncharacterized protein</fullName>
    </submittedName>
</protein>
<feature type="compositionally biased region" description="Polar residues" evidence="1">
    <location>
        <begin position="151"/>
        <end position="165"/>
    </location>
</feature>
<feature type="compositionally biased region" description="Basic residues" evidence="1">
    <location>
        <begin position="24"/>
        <end position="35"/>
    </location>
</feature>
<proteinExistence type="predicted"/>
<feature type="region of interest" description="Disordered" evidence="1">
    <location>
        <begin position="143"/>
        <end position="165"/>
    </location>
</feature>
<evidence type="ECO:0000313" key="3">
    <source>
        <dbReference type="Proteomes" id="UP000241462"/>
    </source>
</evidence>
<dbReference type="EMBL" id="KZ678468">
    <property type="protein sequence ID" value="PSR82885.1"/>
    <property type="molecule type" value="Genomic_DNA"/>
</dbReference>
<gene>
    <name evidence="2" type="ORF">BD289DRAFT_294786</name>
</gene>
<feature type="region of interest" description="Disordered" evidence="1">
    <location>
        <begin position="1"/>
        <end position="100"/>
    </location>
</feature>
<reference evidence="2 3" key="1">
    <citation type="journal article" date="2018" name="Mycol. Prog.">
        <title>Coniella lustricola, a new species from submerged detritus.</title>
        <authorList>
            <person name="Raudabaugh D.B."/>
            <person name="Iturriaga T."/>
            <person name="Carver A."/>
            <person name="Mondo S."/>
            <person name="Pangilinan J."/>
            <person name="Lipzen A."/>
            <person name="He G."/>
            <person name="Amirebrahimi M."/>
            <person name="Grigoriev I.V."/>
            <person name="Miller A.N."/>
        </authorList>
    </citation>
    <scope>NUCLEOTIDE SEQUENCE [LARGE SCALE GENOMIC DNA]</scope>
    <source>
        <strain evidence="2 3">B22-T-1</strain>
    </source>
</reference>
<evidence type="ECO:0000313" key="2">
    <source>
        <dbReference type="EMBL" id="PSR82885.1"/>
    </source>
</evidence>
<dbReference type="InParanoid" id="A0A2T3A505"/>
<sequence>MREILSPQHIKTAITQHTKAGPSQRKRSQTNKHPKQGTTSIVVTRTRPGTSFAAPDAATTTERARQRTPRPLQAPLDKQQQQPVDPGTNPLPPEPSPHSAFGLSAAPLLSAGRGITYPCFTLAYPTIFASPTAWATLRSLERRATADRQGRSPSHSSTCTREPGH</sequence>